<protein>
    <recommendedName>
        <fullName evidence="1">PIN domain-containing protein</fullName>
    </recommendedName>
</protein>
<comment type="caution">
    <text evidence="2">The sequence shown here is derived from an EMBL/GenBank/DDBJ whole genome shotgun (WGS) entry which is preliminary data.</text>
</comment>
<dbReference type="InterPro" id="IPR002716">
    <property type="entry name" value="PIN_dom"/>
</dbReference>
<evidence type="ECO:0000313" key="2">
    <source>
        <dbReference type="EMBL" id="MBB5685580.1"/>
    </source>
</evidence>
<dbReference type="CDD" id="cd09874">
    <property type="entry name" value="PIN_MT3492-like"/>
    <property type="match status" value="1"/>
</dbReference>
<dbReference type="EMBL" id="JACIJC010000002">
    <property type="protein sequence ID" value="MBB5685580.1"/>
    <property type="molecule type" value="Genomic_DNA"/>
</dbReference>
<proteinExistence type="predicted"/>
<accession>A0A7W9EF06</accession>
<dbReference type="Gene3D" id="3.40.50.1010">
    <property type="entry name" value="5'-nuclease"/>
    <property type="match status" value="1"/>
</dbReference>
<gene>
    <name evidence="2" type="ORF">FHS49_001588</name>
</gene>
<evidence type="ECO:0000313" key="3">
    <source>
        <dbReference type="Proteomes" id="UP000549617"/>
    </source>
</evidence>
<dbReference type="AlphaFoldDB" id="A0A7W9EF06"/>
<organism evidence="2 3">
    <name type="scientific">Sphingobium boeckii</name>
    <dbReference type="NCBI Taxonomy" id="1082345"/>
    <lineage>
        <taxon>Bacteria</taxon>
        <taxon>Pseudomonadati</taxon>
        <taxon>Pseudomonadota</taxon>
        <taxon>Alphaproteobacteria</taxon>
        <taxon>Sphingomonadales</taxon>
        <taxon>Sphingomonadaceae</taxon>
        <taxon>Sphingobium</taxon>
    </lineage>
</organism>
<dbReference type="Proteomes" id="UP000549617">
    <property type="component" value="Unassembled WGS sequence"/>
</dbReference>
<dbReference type="Pfam" id="PF01850">
    <property type="entry name" value="PIN"/>
    <property type="match status" value="1"/>
</dbReference>
<dbReference type="InterPro" id="IPR029060">
    <property type="entry name" value="PIN-like_dom_sf"/>
</dbReference>
<dbReference type="SUPFAM" id="SSF88723">
    <property type="entry name" value="PIN domain-like"/>
    <property type="match status" value="1"/>
</dbReference>
<dbReference type="RefSeq" id="WP_184017016.1">
    <property type="nucleotide sequence ID" value="NZ_JACIJC010000002.1"/>
</dbReference>
<evidence type="ECO:0000259" key="1">
    <source>
        <dbReference type="Pfam" id="PF01850"/>
    </source>
</evidence>
<sequence>MSLYFDTSVLVPIHLIEPTTNLLTSWIALQSGPFIVSDLAAGEFNATVSRLVRMTMLTEQDAQTTIEKFEIWRDSFTHKAANEPADIRIAAQFVRVPKPKLLMPDAIHLATCQRLGHRLVTFDRELVDMAEARGIETVIPA</sequence>
<keyword evidence="3" id="KW-1185">Reference proteome</keyword>
<feature type="domain" description="PIN" evidence="1">
    <location>
        <begin position="4"/>
        <end position="131"/>
    </location>
</feature>
<reference evidence="2 3" key="1">
    <citation type="submission" date="2020-08" db="EMBL/GenBank/DDBJ databases">
        <title>Genomic Encyclopedia of Type Strains, Phase IV (KMG-IV): sequencing the most valuable type-strain genomes for metagenomic binning, comparative biology and taxonomic classification.</title>
        <authorList>
            <person name="Goeker M."/>
        </authorList>
    </citation>
    <scope>NUCLEOTIDE SEQUENCE [LARGE SCALE GENOMIC DNA]</scope>
    <source>
        <strain evidence="2 3">DSM 25079</strain>
    </source>
</reference>
<name>A0A7W9EF06_9SPHN</name>